<dbReference type="EMBL" id="JBJJXI010000022">
    <property type="protein sequence ID" value="KAL3405009.1"/>
    <property type="molecule type" value="Genomic_DNA"/>
</dbReference>
<evidence type="ECO:0000256" key="4">
    <source>
        <dbReference type="ARBA" id="ARBA00023239"/>
    </source>
</evidence>
<dbReference type="InterPro" id="IPR015424">
    <property type="entry name" value="PyrdxlP-dep_Trfase"/>
</dbReference>
<evidence type="ECO:0000313" key="7">
    <source>
        <dbReference type="EMBL" id="KAL3405009.1"/>
    </source>
</evidence>
<dbReference type="GO" id="GO:0044283">
    <property type="term" value="P:small molecule biosynthetic process"/>
    <property type="evidence" value="ECO:0007669"/>
    <property type="project" value="UniProtKB-ARBA"/>
</dbReference>
<dbReference type="InterPro" id="IPR023603">
    <property type="entry name" value="Low_specificity_L-TA-like"/>
</dbReference>
<dbReference type="PANTHER" id="PTHR48097">
    <property type="entry name" value="L-THREONINE ALDOLASE-RELATED"/>
    <property type="match status" value="1"/>
</dbReference>
<keyword evidence="3" id="KW-0663">Pyridoxal phosphate</keyword>
<dbReference type="GO" id="GO:0016829">
    <property type="term" value="F:lyase activity"/>
    <property type="evidence" value="ECO:0007669"/>
    <property type="project" value="UniProtKB-KW"/>
</dbReference>
<dbReference type="Pfam" id="PF01212">
    <property type="entry name" value="Beta_elim_lyase"/>
    <property type="match status" value="1"/>
</dbReference>
<evidence type="ECO:0000256" key="1">
    <source>
        <dbReference type="ARBA" id="ARBA00001933"/>
    </source>
</evidence>
<feature type="modified residue" description="N6-(pyridoxal phosphate)lysine" evidence="5">
    <location>
        <position position="229"/>
    </location>
</feature>
<evidence type="ECO:0000256" key="5">
    <source>
        <dbReference type="PIRSR" id="PIRSR017617-1"/>
    </source>
</evidence>
<dbReference type="Proteomes" id="UP001627154">
    <property type="component" value="Unassembled WGS sequence"/>
</dbReference>
<sequence>MYDRDDDDDDLLRDVGKKCLFKLQPRIVDLRSDTISKPSASMKRAMVEAELGDDAYREDPTVIALENKAAKLTGKEAAIFVTSGTMGNLIAVMNHCEARGCEAYCGESSHMARYEQAAAAQIASVQLCGLANDPRDGSFDLGQLERRWLRPRDCGVDEPRSRLVCVENTMRGRLVPQAWIARLAELARRRGDLRLHLDGARLWNAAVASGRPLDELCRDFDSVTFCLSKGLGCPVGALLCGSREFVERARRRRKALGGAWRQAGVLAAAGLVALREIVPLLKDDHARARRIAEAIDARGSRLFSVDLAGCQTNWVLVKIDSDHVTPELFVARLGMIREGTTGDDETIVKASIVSEDTVRLLLYYEIDDEMTAAAIQKITLVIEELDACDNDIALAKFSKLVLA</sequence>
<dbReference type="PANTHER" id="PTHR48097:SF9">
    <property type="entry name" value="L-THREONINE ALDOLASE"/>
    <property type="match status" value="1"/>
</dbReference>
<evidence type="ECO:0000256" key="3">
    <source>
        <dbReference type="ARBA" id="ARBA00022898"/>
    </source>
</evidence>
<comment type="similarity">
    <text evidence="2">Belongs to the threonine aldolase family.</text>
</comment>
<keyword evidence="8" id="KW-1185">Reference proteome</keyword>
<organism evidence="7 8">
    <name type="scientific">Trichogramma kaykai</name>
    <dbReference type="NCBI Taxonomy" id="54128"/>
    <lineage>
        <taxon>Eukaryota</taxon>
        <taxon>Metazoa</taxon>
        <taxon>Ecdysozoa</taxon>
        <taxon>Arthropoda</taxon>
        <taxon>Hexapoda</taxon>
        <taxon>Insecta</taxon>
        <taxon>Pterygota</taxon>
        <taxon>Neoptera</taxon>
        <taxon>Endopterygota</taxon>
        <taxon>Hymenoptera</taxon>
        <taxon>Apocrita</taxon>
        <taxon>Proctotrupomorpha</taxon>
        <taxon>Chalcidoidea</taxon>
        <taxon>Trichogrammatidae</taxon>
        <taxon>Trichogramma</taxon>
    </lineage>
</organism>
<name>A0ABD2XIQ6_9HYME</name>
<protein>
    <recommendedName>
        <fullName evidence="6">Aromatic amino acid beta-eliminating lyase/threonine aldolase domain-containing protein</fullName>
    </recommendedName>
</protein>
<evidence type="ECO:0000259" key="6">
    <source>
        <dbReference type="Pfam" id="PF01212"/>
    </source>
</evidence>
<feature type="domain" description="Aromatic amino acid beta-eliminating lyase/threonine aldolase" evidence="6">
    <location>
        <begin position="29"/>
        <end position="300"/>
    </location>
</feature>
<dbReference type="InterPro" id="IPR015422">
    <property type="entry name" value="PyrdxlP-dep_Trfase_small"/>
</dbReference>
<gene>
    <name evidence="7" type="ORF">TKK_002649</name>
</gene>
<dbReference type="Gene3D" id="3.90.1150.10">
    <property type="entry name" value="Aspartate Aminotransferase, domain 1"/>
    <property type="match status" value="1"/>
</dbReference>
<dbReference type="PIRSF" id="PIRSF017617">
    <property type="entry name" value="Thr_aldolase"/>
    <property type="match status" value="1"/>
</dbReference>
<dbReference type="Gene3D" id="3.40.640.10">
    <property type="entry name" value="Type I PLP-dependent aspartate aminotransferase-like (Major domain)"/>
    <property type="match status" value="1"/>
</dbReference>
<dbReference type="InterPro" id="IPR001597">
    <property type="entry name" value="ArAA_b-elim_lyase/Thr_aldolase"/>
</dbReference>
<dbReference type="InterPro" id="IPR015421">
    <property type="entry name" value="PyrdxlP-dep_Trfase_major"/>
</dbReference>
<evidence type="ECO:0000313" key="8">
    <source>
        <dbReference type="Proteomes" id="UP001627154"/>
    </source>
</evidence>
<proteinExistence type="inferred from homology"/>
<dbReference type="FunFam" id="3.40.640.10:FF:000030">
    <property type="entry name" value="Low-specificity L-threonine aldolase"/>
    <property type="match status" value="1"/>
</dbReference>
<evidence type="ECO:0000256" key="2">
    <source>
        <dbReference type="ARBA" id="ARBA00006966"/>
    </source>
</evidence>
<comment type="cofactor">
    <cofactor evidence="1">
        <name>pyridoxal 5'-phosphate</name>
        <dbReference type="ChEBI" id="CHEBI:597326"/>
    </cofactor>
</comment>
<accession>A0ABD2XIQ6</accession>
<keyword evidence="4" id="KW-0456">Lyase</keyword>
<dbReference type="SUPFAM" id="SSF53383">
    <property type="entry name" value="PLP-dependent transferases"/>
    <property type="match status" value="1"/>
</dbReference>
<dbReference type="NCBIfam" id="NF041359">
    <property type="entry name" value="GntG_guanitoxin"/>
    <property type="match status" value="1"/>
</dbReference>
<dbReference type="AlphaFoldDB" id="A0ABD2XIQ6"/>
<reference evidence="7 8" key="1">
    <citation type="journal article" date="2024" name="bioRxiv">
        <title>A reference genome for Trichogramma kaykai: A tiny desert-dwelling parasitoid wasp with competing sex-ratio distorters.</title>
        <authorList>
            <person name="Culotta J."/>
            <person name="Lindsey A.R."/>
        </authorList>
    </citation>
    <scope>NUCLEOTIDE SEQUENCE [LARGE SCALE GENOMIC DNA]</scope>
    <source>
        <strain evidence="7 8">KSX58</strain>
    </source>
</reference>
<comment type="caution">
    <text evidence="7">The sequence shown here is derived from an EMBL/GenBank/DDBJ whole genome shotgun (WGS) entry which is preliminary data.</text>
</comment>